<organism evidence="3 4">
    <name type="scientific">Saccharopolyspora gregorii</name>
    <dbReference type="NCBI Taxonomy" id="33914"/>
    <lineage>
        <taxon>Bacteria</taxon>
        <taxon>Bacillati</taxon>
        <taxon>Actinomycetota</taxon>
        <taxon>Actinomycetes</taxon>
        <taxon>Pseudonocardiales</taxon>
        <taxon>Pseudonocardiaceae</taxon>
        <taxon>Saccharopolyspora</taxon>
    </lineage>
</organism>
<dbReference type="Proteomes" id="UP001500483">
    <property type="component" value="Unassembled WGS sequence"/>
</dbReference>
<evidence type="ECO:0000313" key="3">
    <source>
        <dbReference type="EMBL" id="GAA3353478.1"/>
    </source>
</evidence>
<keyword evidence="2" id="KW-0472">Membrane</keyword>
<keyword evidence="2" id="KW-1133">Transmembrane helix</keyword>
<accession>A0ABP6RHJ4</accession>
<evidence type="ECO:0000313" key="4">
    <source>
        <dbReference type="Proteomes" id="UP001500483"/>
    </source>
</evidence>
<dbReference type="EMBL" id="BAAAYK010000016">
    <property type="protein sequence ID" value="GAA3353478.1"/>
    <property type="molecule type" value="Genomic_DNA"/>
</dbReference>
<evidence type="ECO:0000256" key="2">
    <source>
        <dbReference type="SAM" id="Phobius"/>
    </source>
</evidence>
<feature type="transmembrane region" description="Helical" evidence="2">
    <location>
        <begin position="89"/>
        <end position="113"/>
    </location>
</feature>
<reference evidence="4" key="1">
    <citation type="journal article" date="2019" name="Int. J. Syst. Evol. Microbiol.">
        <title>The Global Catalogue of Microorganisms (GCM) 10K type strain sequencing project: providing services to taxonomists for standard genome sequencing and annotation.</title>
        <authorList>
            <consortium name="The Broad Institute Genomics Platform"/>
            <consortium name="The Broad Institute Genome Sequencing Center for Infectious Disease"/>
            <person name="Wu L."/>
            <person name="Ma J."/>
        </authorList>
    </citation>
    <scope>NUCLEOTIDE SEQUENCE [LARGE SCALE GENOMIC DNA]</scope>
    <source>
        <strain evidence="4">JCM 9687</strain>
    </source>
</reference>
<feature type="compositionally biased region" description="Low complexity" evidence="1">
    <location>
        <begin position="7"/>
        <end position="20"/>
    </location>
</feature>
<protein>
    <submittedName>
        <fullName evidence="3">Uncharacterized protein</fullName>
    </submittedName>
</protein>
<keyword evidence="2" id="KW-0812">Transmembrane</keyword>
<keyword evidence="4" id="KW-1185">Reference proteome</keyword>
<feature type="region of interest" description="Disordered" evidence="1">
    <location>
        <begin position="1"/>
        <end position="20"/>
    </location>
</feature>
<proteinExistence type="predicted"/>
<sequence>MHTEVRATAARPPSTTAGPPAFARRPLLLVAAAFAVGPPRGGGVRRVLDRRGVHAGRGPVPPDWGYVDQPPLAPLLAGAMGWLAPGSMIVLRLPAVLISAGGVLLAGSLGAGVRR</sequence>
<name>A0ABP6RHJ4_9PSEU</name>
<comment type="caution">
    <text evidence="3">The sequence shown here is derived from an EMBL/GenBank/DDBJ whole genome shotgun (WGS) entry which is preliminary data.</text>
</comment>
<dbReference type="RefSeq" id="WP_344924179.1">
    <property type="nucleotide sequence ID" value="NZ_BAAAYK010000016.1"/>
</dbReference>
<evidence type="ECO:0000256" key="1">
    <source>
        <dbReference type="SAM" id="MobiDB-lite"/>
    </source>
</evidence>
<gene>
    <name evidence="3" type="ORF">GCM10020366_06940</name>
</gene>